<dbReference type="EMBL" id="CAADJA010000002">
    <property type="protein sequence ID" value="VFS46681.1"/>
    <property type="molecule type" value="Genomic_DNA"/>
</dbReference>
<reference evidence="1" key="2">
    <citation type="submission" date="2017-09" db="EMBL/GenBank/DDBJ databases">
        <title>FDA dAtabase for Regulatory Grade micrObial Sequences (FDA-ARGOS): Supporting development and validation of Infectious Disease Dx tests.</title>
        <authorList>
            <person name="Minogue T."/>
            <person name="Wolcott M."/>
            <person name="Wasieloski L."/>
            <person name="Aguilar W."/>
            <person name="Moore D."/>
            <person name="Tallon L.J."/>
            <person name="Sadzewicz L."/>
            <person name="Ott S."/>
            <person name="Zhao X."/>
            <person name="Nagaraj S."/>
            <person name="Vavikolanu K."/>
            <person name="Aluvathingal J."/>
            <person name="Nadendla S."/>
            <person name="Sichtig H."/>
        </authorList>
    </citation>
    <scope>NUCLEOTIDE SEQUENCE</scope>
    <source>
        <strain evidence="1">FDAARGOS_387</strain>
    </source>
</reference>
<reference evidence="3" key="1">
    <citation type="submission" date="2017-09" db="EMBL/GenBank/DDBJ databases">
        <title>FDA dAtabase for Regulatory Grade micrObial Sequences (FDA-ARGOS): Supporting development and validation of Infectious Disease Dx tests.</title>
        <authorList>
            <person name="Minogue T."/>
            <person name="Wolcott M."/>
            <person name="Wasieloski L."/>
            <person name="Aguilar W."/>
            <person name="Moore D."/>
            <person name="Tallon L."/>
            <person name="Sadzewicz L."/>
            <person name="Ott S."/>
            <person name="Zhao X."/>
            <person name="Nagaraj S."/>
            <person name="Vavikolanu K."/>
            <person name="Aluvathingal J."/>
            <person name="Nadendla S."/>
            <person name="Sichtig H."/>
        </authorList>
    </citation>
    <scope>NUCLEOTIDE SEQUENCE [LARGE SCALE GENOMIC DNA]</scope>
    <source>
        <strain evidence="3">FDAARGOS_387</strain>
    </source>
</reference>
<reference evidence="2 4" key="3">
    <citation type="submission" date="2019-03" db="EMBL/GenBank/DDBJ databases">
        <authorList>
            <consortium name="Pathogen Informatics"/>
        </authorList>
    </citation>
    <scope>NUCLEOTIDE SEQUENCE [LARGE SCALE GENOMIC DNA]</scope>
    <source>
        <strain evidence="2 4">NCTC12282</strain>
    </source>
</reference>
<evidence type="ECO:0000313" key="2">
    <source>
        <dbReference type="EMBL" id="VFS46681.1"/>
    </source>
</evidence>
<accession>A0A2C6DIM7</accession>
<evidence type="ECO:0000313" key="4">
    <source>
        <dbReference type="Proteomes" id="UP000373449"/>
    </source>
</evidence>
<keyword evidence="3" id="KW-1185">Reference proteome</keyword>
<evidence type="ECO:0000313" key="3">
    <source>
        <dbReference type="Proteomes" id="UP000224974"/>
    </source>
</evidence>
<protein>
    <submittedName>
        <fullName evidence="1">Uncharacterized protein</fullName>
    </submittedName>
</protein>
<dbReference type="RefSeq" id="WP_029096022.1">
    <property type="nucleotide sequence ID" value="NZ_CAADJA010000002.1"/>
</dbReference>
<proteinExistence type="predicted"/>
<sequence>MSDKQSAPQESVTITLNARLQPIHRGELEDALAQVLGAHSIGEICGGGSLLTDGGEVSECDIEIIATDTSPQAIEHIISFLERALAPKGSKLRIGDQVTLFGKHEGLALYLNGTDLPDEVYENSDINHVVDQLAKLLGQEGMMHSHFDGETETALYYYGSNFNTMHQLIKPFIDSYPLCQRCRVVQIA</sequence>
<organism evidence="1 3">
    <name type="scientific">Budvicia aquatica</name>
    <dbReference type="NCBI Taxonomy" id="82979"/>
    <lineage>
        <taxon>Bacteria</taxon>
        <taxon>Pseudomonadati</taxon>
        <taxon>Pseudomonadota</taxon>
        <taxon>Gammaproteobacteria</taxon>
        <taxon>Enterobacterales</taxon>
        <taxon>Budviciaceae</taxon>
        <taxon>Budvicia</taxon>
    </lineage>
</organism>
<gene>
    <name evidence="1" type="ORF">CRN84_04655</name>
    <name evidence="2" type="ORF">NCTC12282_01599</name>
</gene>
<evidence type="ECO:0000313" key="1">
    <source>
        <dbReference type="EMBL" id="PHI28661.1"/>
    </source>
</evidence>
<dbReference type="Proteomes" id="UP000373449">
    <property type="component" value="Unassembled WGS sequence"/>
</dbReference>
<dbReference type="EMBL" id="PDDX01000001">
    <property type="protein sequence ID" value="PHI28661.1"/>
    <property type="molecule type" value="Genomic_DNA"/>
</dbReference>
<dbReference type="Proteomes" id="UP000224974">
    <property type="component" value="Unassembled WGS sequence"/>
</dbReference>
<dbReference type="OrthoDB" id="5194749at2"/>
<dbReference type="STRING" id="1111728.GCA_000427805_04358"/>
<dbReference type="AlphaFoldDB" id="A0A2C6DIM7"/>
<name>A0A2C6DIM7_9GAMM</name>